<dbReference type="RefSeq" id="WP_264369118.1">
    <property type="nucleotide sequence ID" value="NZ_JAPCIO010000005.1"/>
</dbReference>
<reference evidence="1" key="1">
    <citation type="submission" date="2022-10" db="EMBL/GenBank/DDBJ databases">
        <title>Flavobacterium sp. nov., a bacterium isolated from lake sediment.</title>
        <authorList>
            <person name="Qu J.-H."/>
        </authorList>
    </citation>
    <scope>NUCLEOTIDE SEQUENCE</scope>
    <source>
        <strain evidence="1">TH16-21</strain>
    </source>
</reference>
<dbReference type="Proteomes" id="UP001165677">
    <property type="component" value="Unassembled WGS sequence"/>
</dbReference>
<gene>
    <name evidence="1" type="ORF">OJ995_09060</name>
</gene>
<keyword evidence="2" id="KW-1185">Reference proteome</keyword>
<proteinExistence type="predicted"/>
<protein>
    <submittedName>
        <fullName evidence="1">Uncharacterized protein</fullName>
    </submittedName>
</protein>
<evidence type="ECO:0000313" key="1">
    <source>
        <dbReference type="EMBL" id="MCW1148366.1"/>
    </source>
</evidence>
<dbReference type="EMBL" id="JAPCIO010000005">
    <property type="protein sequence ID" value="MCW1148366.1"/>
    <property type="molecule type" value="Genomic_DNA"/>
</dbReference>
<name>A0ABT3EIX9_9FLAO</name>
<sequence length="180" mass="21468">MNVKKYQIEENDKIRITELFQLIPSIIEKNNILEKNENLFSQVKQEIKLIYKKQEVPTKEQKVYLKKVRLNFEIVQKEYFVAVSAWNLEMDKIIEKYNYITLKKFLVKNPLKSIGINPDLTFSVNTKKVAELMKVPILQSLYSGEPKFLNNYPEDWLLKVYIEIDKMSTRKNFKIDISKL</sequence>
<organism evidence="1 2">
    <name type="scientific">Flavobacterium lacisediminis</name>
    <dbReference type="NCBI Taxonomy" id="2989705"/>
    <lineage>
        <taxon>Bacteria</taxon>
        <taxon>Pseudomonadati</taxon>
        <taxon>Bacteroidota</taxon>
        <taxon>Flavobacteriia</taxon>
        <taxon>Flavobacteriales</taxon>
        <taxon>Flavobacteriaceae</taxon>
        <taxon>Flavobacterium</taxon>
    </lineage>
</organism>
<evidence type="ECO:0000313" key="2">
    <source>
        <dbReference type="Proteomes" id="UP001165677"/>
    </source>
</evidence>
<accession>A0ABT3EIX9</accession>
<comment type="caution">
    <text evidence="1">The sequence shown here is derived from an EMBL/GenBank/DDBJ whole genome shotgun (WGS) entry which is preliminary data.</text>
</comment>